<dbReference type="AlphaFoldDB" id="A0A267FCJ7"/>
<evidence type="ECO:0000313" key="13">
    <source>
        <dbReference type="Proteomes" id="UP000215902"/>
    </source>
</evidence>
<gene>
    <name evidence="12" type="ORF">BOX15_Mlig016584g1</name>
</gene>
<evidence type="ECO:0000256" key="4">
    <source>
        <dbReference type="ARBA" id="ARBA00022692"/>
    </source>
</evidence>
<keyword evidence="11" id="KW-0732">Signal</keyword>
<keyword evidence="8" id="KW-0472">Membrane</keyword>
<dbReference type="GO" id="GO:0001733">
    <property type="term" value="F:galactosylceramide sulfotransferase activity"/>
    <property type="evidence" value="ECO:0007669"/>
    <property type="project" value="InterPro"/>
</dbReference>
<organism evidence="12 13">
    <name type="scientific">Macrostomum lignano</name>
    <dbReference type="NCBI Taxonomy" id="282301"/>
    <lineage>
        <taxon>Eukaryota</taxon>
        <taxon>Metazoa</taxon>
        <taxon>Spiralia</taxon>
        <taxon>Lophotrochozoa</taxon>
        <taxon>Platyhelminthes</taxon>
        <taxon>Rhabditophora</taxon>
        <taxon>Macrostomorpha</taxon>
        <taxon>Macrostomida</taxon>
        <taxon>Macrostomidae</taxon>
        <taxon>Macrostomum</taxon>
    </lineage>
</organism>
<dbReference type="InterPro" id="IPR027417">
    <property type="entry name" value="P-loop_NTPase"/>
</dbReference>
<evidence type="ECO:0000256" key="10">
    <source>
        <dbReference type="SAM" id="MobiDB-lite"/>
    </source>
</evidence>
<dbReference type="EMBL" id="NIVC01001210">
    <property type="protein sequence ID" value="PAA70732.1"/>
    <property type="molecule type" value="Genomic_DNA"/>
</dbReference>
<dbReference type="InterPro" id="IPR009729">
    <property type="entry name" value="Gal-3-0_sulfotransfrase"/>
</dbReference>
<comment type="caution">
    <text evidence="12">The sequence shown here is derived from an EMBL/GenBank/DDBJ whole genome shotgun (WGS) entry which is preliminary data.</text>
</comment>
<dbReference type="PANTHER" id="PTHR14647">
    <property type="entry name" value="GALACTOSE-3-O-SULFOTRANSFERASE"/>
    <property type="match status" value="1"/>
</dbReference>
<evidence type="ECO:0000256" key="3">
    <source>
        <dbReference type="ARBA" id="ARBA00022679"/>
    </source>
</evidence>
<comment type="similarity">
    <text evidence="2">Belongs to the galactose-3-O-sulfotransferase family.</text>
</comment>
<dbReference type="Proteomes" id="UP000215902">
    <property type="component" value="Unassembled WGS sequence"/>
</dbReference>
<name>A0A267FCJ7_9PLAT</name>
<reference evidence="12 13" key="1">
    <citation type="submission" date="2017-06" db="EMBL/GenBank/DDBJ databases">
        <title>A platform for efficient transgenesis in Macrostomum lignano, a flatworm model organism for stem cell research.</title>
        <authorList>
            <person name="Berezikov E."/>
        </authorList>
    </citation>
    <scope>NUCLEOTIDE SEQUENCE [LARGE SCALE GENOMIC DNA]</scope>
    <source>
        <strain evidence="12">DV1</strain>
        <tissue evidence="12">Whole organism</tissue>
    </source>
</reference>
<keyword evidence="13" id="KW-1185">Reference proteome</keyword>
<comment type="subcellular location">
    <subcellularLocation>
        <location evidence="1">Golgi apparatus membrane</location>
        <topology evidence="1">Single-pass type II membrane protein</topology>
    </subcellularLocation>
</comment>
<dbReference type="GO" id="GO:0009247">
    <property type="term" value="P:glycolipid biosynthetic process"/>
    <property type="evidence" value="ECO:0007669"/>
    <property type="project" value="InterPro"/>
</dbReference>
<feature type="chain" id="PRO_5012470176" evidence="11">
    <location>
        <begin position="31"/>
        <end position="457"/>
    </location>
</feature>
<dbReference type="GO" id="GO:0000139">
    <property type="term" value="C:Golgi membrane"/>
    <property type="evidence" value="ECO:0007669"/>
    <property type="project" value="UniProtKB-SubCell"/>
</dbReference>
<proteinExistence type="inferred from homology"/>
<keyword evidence="9" id="KW-0325">Glycoprotein</keyword>
<protein>
    <submittedName>
        <fullName evidence="12">Uncharacterized protein</fullName>
    </submittedName>
</protein>
<evidence type="ECO:0000256" key="1">
    <source>
        <dbReference type="ARBA" id="ARBA00004323"/>
    </source>
</evidence>
<accession>A0A267FCJ7</accession>
<evidence type="ECO:0000256" key="5">
    <source>
        <dbReference type="ARBA" id="ARBA00022968"/>
    </source>
</evidence>
<sequence>MRCCVHPAAVKRLAIRSLLLLAGLWLLATAATWFGNQPDDSAHGYGEVHDAVDHNNGGGNSVGSRMWRFLGAALRAQLQPRPPPPPLLLPDSEEDDAAGDVEGSNNKRRRGAERQSFVYLKVIKSASETITSMLRRFGLSRHLSFAMPLPNKIYLGWPNPLRQEYIVLPSGVSHPSVLLDQCVYNRTFLDGLMAKPCVYITSLREPFRQFQSLFAYYNMAEISGLGGRPDAFETYLSDLPRYDSEYQSPRRAAKRYCVPDNYSLTKNTMSRILGYVEGQDADKFVASIIADFDLILITDYFMHSLVLLKRLMNWSFKDILFVSRNIGRYPRMMAAHRPDLMRVHQAWSPVDYKLYQAANASFWRRVAQEGPSFRTELRVFRSLSKFIRRRCRALERGDAAAASGNDFTFLANRWSPAFSIGPMDCRRLRDAGINELQRQSRLAYTGDKAALTGYPYC</sequence>
<dbReference type="SUPFAM" id="SSF52540">
    <property type="entry name" value="P-loop containing nucleoside triphosphate hydrolases"/>
    <property type="match status" value="1"/>
</dbReference>
<keyword evidence="4" id="KW-0812">Transmembrane</keyword>
<keyword evidence="3" id="KW-0808">Transferase</keyword>
<keyword evidence="7" id="KW-0333">Golgi apparatus</keyword>
<evidence type="ECO:0000256" key="6">
    <source>
        <dbReference type="ARBA" id="ARBA00022989"/>
    </source>
</evidence>
<keyword evidence="5" id="KW-0735">Signal-anchor</keyword>
<feature type="signal peptide" evidence="11">
    <location>
        <begin position="1"/>
        <end position="30"/>
    </location>
</feature>
<evidence type="ECO:0000256" key="11">
    <source>
        <dbReference type="SAM" id="SignalP"/>
    </source>
</evidence>
<evidence type="ECO:0000256" key="9">
    <source>
        <dbReference type="ARBA" id="ARBA00023180"/>
    </source>
</evidence>
<evidence type="ECO:0000313" key="12">
    <source>
        <dbReference type="EMBL" id="PAA70732.1"/>
    </source>
</evidence>
<dbReference type="STRING" id="282301.A0A267FCJ7"/>
<dbReference type="OrthoDB" id="514299at2759"/>
<dbReference type="Pfam" id="PF06990">
    <property type="entry name" value="Gal-3-0_sulfotr"/>
    <property type="match status" value="1"/>
</dbReference>
<dbReference type="Gene3D" id="3.40.50.300">
    <property type="entry name" value="P-loop containing nucleotide triphosphate hydrolases"/>
    <property type="match status" value="1"/>
</dbReference>
<evidence type="ECO:0000256" key="8">
    <source>
        <dbReference type="ARBA" id="ARBA00023136"/>
    </source>
</evidence>
<keyword evidence="6" id="KW-1133">Transmembrane helix</keyword>
<evidence type="ECO:0000256" key="7">
    <source>
        <dbReference type="ARBA" id="ARBA00023034"/>
    </source>
</evidence>
<evidence type="ECO:0000256" key="2">
    <source>
        <dbReference type="ARBA" id="ARBA00008124"/>
    </source>
</evidence>
<feature type="region of interest" description="Disordered" evidence="10">
    <location>
        <begin position="81"/>
        <end position="109"/>
    </location>
</feature>
<dbReference type="PANTHER" id="PTHR14647:SF87">
    <property type="entry name" value="PUTATIVE-RELATED"/>
    <property type="match status" value="1"/>
</dbReference>